<evidence type="ECO:0000313" key="1">
    <source>
        <dbReference type="EMBL" id="MQM00346.1"/>
    </source>
</evidence>
<dbReference type="EMBL" id="NMUH01002500">
    <property type="protein sequence ID" value="MQM00346.1"/>
    <property type="molecule type" value="Genomic_DNA"/>
</dbReference>
<dbReference type="PANTHER" id="PTHR33710:SF77">
    <property type="entry name" value="DNASE I-LIKE SUPERFAMILY PROTEIN"/>
    <property type="match status" value="1"/>
</dbReference>
<protein>
    <submittedName>
        <fullName evidence="1">Uncharacterized protein</fullName>
    </submittedName>
</protein>
<sequence>MCHNYDEHPGGRIWVLWNGATVQLHYVKVTSQLIHLDCTELPSGRLSHLTVVYGSNLAYERKMLWQDIGSLSTTISLPWLIVGDFNCVRYADEKIGVKKLTSSYLRDFNNCIDQAFLMDLKIVGKTLSWSNHSVGIRRIACRLDRALVNQCWLDSFQDSYVSYGDTLHSDHAQLTIFTEELIAGGPKPFRFFTMWAQHESFHSTVQNAWSLDAQGTPLFVLSQKLRAVKEALKVWNRNVFGRIHRRVHDAASVLHDAQEKLAADPMNNEYTAKENQAQEDYLHSLRMETSYARQRAKQHC</sequence>
<reference evidence="1" key="1">
    <citation type="submission" date="2017-07" db="EMBL/GenBank/DDBJ databases">
        <title>Taro Niue Genome Assembly and Annotation.</title>
        <authorList>
            <person name="Atibalentja N."/>
            <person name="Keating K."/>
            <person name="Fields C.J."/>
        </authorList>
    </citation>
    <scope>NUCLEOTIDE SEQUENCE</scope>
    <source>
        <strain evidence="1">Niue_2</strain>
        <tissue evidence="1">Leaf</tissue>
    </source>
</reference>
<dbReference type="Gene3D" id="3.60.10.10">
    <property type="entry name" value="Endonuclease/exonuclease/phosphatase"/>
    <property type="match status" value="1"/>
</dbReference>
<proteinExistence type="predicted"/>
<keyword evidence="2" id="KW-1185">Reference proteome</keyword>
<dbReference type="InterPro" id="IPR036691">
    <property type="entry name" value="Endo/exonu/phosph_ase_sf"/>
</dbReference>
<comment type="caution">
    <text evidence="1">The sequence shown here is derived from an EMBL/GenBank/DDBJ whole genome shotgun (WGS) entry which is preliminary data.</text>
</comment>
<dbReference type="OrthoDB" id="685803at2759"/>
<gene>
    <name evidence="1" type="ORF">Taro_033080</name>
</gene>
<dbReference type="Proteomes" id="UP000652761">
    <property type="component" value="Unassembled WGS sequence"/>
</dbReference>
<accession>A0A843VWS5</accession>
<name>A0A843VWS5_COLES</name>
<dbReference type="PANTHER" id="PTHR33710">
    <property type="entry name" value="BNAC02G09200D PROTEIN"/>
    <property type="match status" value="1"/>
</dbReference>
<evidence type="ECO:0000313" key="2">
    <source>
        <dbReference type="Proteomes" id="UP000652761"/>
    </source>
</evidence>
<dbReference type="AlphaFoldDB" id="A0A843VWS5"/>
<dbReference type="SUPFAM" id="SSF56219">
    <property type="entry name" value="DNase I-like"/>
    <property type="match status" value="1"/>
</dbReference>
<organism evidence="1 2">
    <name type="scientific">Colocasia esculenta</name>
    <name type="common">Wild taro</name>
    <name type="synonym">Arum esculentum</name>
    <dbReference type="NCBI Taxonomy" id="4460"/>
    <lineage>
        <taxon>Eukaryota</taxon>
        <taxon>Viridiplantae</taxon>
        <taxon>Streptophyta</taxon>
        <taxon>Embryophyta</taxon>
        <taxon>Tracheophyta</taxon>
        <taxon>Spermatophyta</taxon>
        <taxon>Magnoliopsida</taxon>
        <taxon>Liliopsida</taxon>
        <taxon>Araceae</taxon>
        <taxon>Aroideae</taxon>
        <taxon>Colocasieae</taxon>
        <taxon>Colocasia</taxon>
    </lineage>
</organism>